<organism evidence="1 2">
    <name type="scientific">Acaulospora colombiana</name>
    <dbReference type="NCBI Taxonomy" id="27376"/>
    <lineage>
        <taxon>Eukaryota</taxon>
        <taxon>Fungi</taxon>
        <taxon>Fungi incertae sedis</taxon>
        <taxon>Mucoromycota</taxon>
        <taxon>Glomeromycotina</taxon>
        <taxon>Glomeromycetes</taxon>
        <taxon>Diversisporales</taxon>
        <taxon>Acaulosporaceae</taxon>
        <taxon>Acaulospora</taxon>
    </lineage>
</organism>
<feature type="non-terminal residue" evidence="1">
    <location>
        <position position="1"/>
    </location>
</feature>
<dbReference type="Proteomes" id="UP000789525">
    <property type="component" value="Unassembled WGS sequence"/>
</dbReference>
<comment type="caution">
    <text evidence="1">The sequence shown here is derived from an EMBL/GenBank/DDBJ whole genome shotgun (WGS) entry which is preliminary data.</text>
</comment>
<gene>
    <name evidence="1" type="ORF">ACOLOM_LOCUS12742</name>
</gene>
<keyword evidence="2" id="KW-1185">Reference proteome</keyword>
<protein>
    <submittedName>
        <fullName evidence="1">15366_t:CDS:1</fullName>
    </submittedName>
</protein>
<feature type="non-terminal residue" evidence="1">
    <location>
        <position position="127"/>
    </location>
</feature>
<proteinExistence type="predicted"/>
<evidence type="ECO:0000313" key="1">
    <source>
        <dbReference type="EMBL" id="CAG8752026.1"/>
    </source>
</evidence>
<dbReference type="EMBL" id="CAJVPT010053705">
    <property type="protein sequence ID" value="CAG8752026.1"/>
    <property type="molecule type" value="Genomic_DNA"/>
</dbReference>
<reference evidence="1" key="1">
    <citation type="submission" date="2021-06" db="EMBL/GenBank/DDBJ databases">
        <authorList>
            <person name="Kallberg Y."/>
            <person name="Tangrot J."/>
            <person name="Rosling A."/>
        </authorList>
    </citation>
    <scope>NUCLEOTIDE SEQUENCE</scope>
    <source>
        <strain evidence="1">CL356</strain>
    </source>
</reference>
<sequence length="127" mass="14307">EGAGHSSPNAPQQQQRPYKEEENRGIRKSLSNCVTRQGRHGVEGTLKRSRAQQWGEEKRRNTPRVIRISHPSIPGSLALLHSASQVHDVGRSFGVTCALYFSANCPQGQLTTLWRLARLRPLRLKEM</sequence>
<name>A0ACA9QI25_9GLOM</name>
<evidence type="ECO:0000313" key="2">
    <source>
        <dbReference type="Proteomes" id="UP000789525"/>
    </source>
</evidence>
<accession>A0ACA9QI25</accession>